<organism evidence="13 14">
    <name type="scientific">Rhodocista pekingensis</name>
    <dbReference type="NCBI Taxonomy" id="201185"/>
    <lineage>
        <taxon>Bacteria</taxon>
        <taxon>Pseudomonadati</taxon>
        <taxon>Pseudomonadota</taxon>
        <taxon>Alphaproteobacteria</taxon>
        <taxon>Rhodospirillales</taxon>
        <taxon>Azospirillaceae</taxon>
        <taxon>Rhodocista</taxon>
    </lineage>
</organism>
<evidence type="ECO:0000256" key="2">
    <source>
        <dbReference type="ARBA" id="ARBA00012052"/>
    </source>
</evidence>
<comment type="caution">
    <text evidence="13">The sequence shown here is derived from an EMBL/GenBank/DDBJ whole genome shotgun (WGS) entry which is preliminary data.</text>
</comment>
<dbReference type="InterPro" id="IPR014721">
    <property type="entry name" value="Ribsml_uS5_D2-typ_fold_subgr"/>
</dbReference>
<dbReference type="InterPro" id="IPR013750">
    <property type="entry name" value="GHMP_kinase_C_dom"/>
</dbReference>
<feature type="domain" description="GHMP kinase N-terminal" evidence="11">
    <location>
        <begin position="79"/>
        <end position="156"/>
    </location>
</feature>
<evidence type="ECO:0000256" key="5">
    <source>
        <dbReference type="ARBA" id="ARBA00022741"/>
    </source>
</evidence>
<evidence type="ECO:0000259" key="12">
    <source>
        <dbReference type="Pfam" id="PF08544"/>
    </source>
</evidence>
<reference evidence="14" key="1">
    <citation type="journal article" date="2019" name="Int. J. Syst. Evol. Microbiol.">
        <title>The Global Catalogue of Microorganisms (GCM) 10K type strain sequencing project: providing services to taxonomists for standard genome sequencing and annotation.</title>
        <authorList>
            <consortium name="The Broad Institute Genomics Platform"/>
            <consortium name="The Broad Institute Genome Sequencing Center for Infectious Disease"/>
            <person name="Wu L."/>
            <person name="Ma J."/>
        </authorList>
    </citation>
    <scope>NUCLEOTIDE SEQUENCE [LARGE SCALE GENOMIC DNA]</scope>
    <source>
        <strain evidence="14">CGMCC 1.16275</strain>
    </source>
</reference>
<dbReference type="GO" id="GO:0050515">
    <property type="term" value="F:4-(cytidine 5'-diphospho)-2-C-methyl-D-erythritol kinase activity"/>
    <property type="evidence" value="ECO:0007669"/>
    <property type="project" value="UniProtKB-EC"/>
</dbReference>
<dbReference type="Proteomes" id="UP001596456">
    <property type="component" value="Unassembled WGS sequence"/>
</dbReference>
<dbReference type="Pfam" id="PF08544">
    <property type="entry name" value="GHMP_kinases_C"/>
    <property type="match status" value="1"/>
</dbReference>
<dbReference type="InterPro" id="IPR006204">
    <property type="entry name" value="GHMP_kinase_N_dom"/>
</dbReference>
<comment type="function">
    <text evidence="10">Catalyzes the phosphorylation of the position 2 hydroxy group of 4-diphosphocytidyl-2C-methyl-D-erythritol.</text>
</comment>
<dbReference type="NCBIfam" id="NF011202">
    <property type="entry name" value="PRK14608.1"/>
    <property type="match status" value="1"/>
</dbReference>
<dbReference type="InterPro" id="IPR004424">
    <property type="entry name" value="IspE"/>
</dbReference>
<keyword evidence="8 10" id="KW-0414">Isoprene biosynthesis</keyword>
<feature type="domain" description="GHMP kinase C-terminal" evidence="12">
    <location>
        <begin position="231"/>
        <end position="284"/>
    </location>
</feature>
<comment type="similarity">
    <text evidence="1 10">Belongs to the GHMP kinase family. IspE subfamily.</text>
</comment>
<dbReference type="PANTHER" id="PTHR43527">
    <property type="entry name" value="4-DIPHOSPHOCYTIDYL-2-C-METHYL-D-ERYTHRITOL KINASE, CHLOROPLASTIC"/>
    <property type="match status" value="1"/>
</dbReference>
<evidence type="ECO:0000256" key="10">
    <source>
        <dbReference type="HAMAP-Rule" id="MF_00061"/>
    </source>
</evidence>
<evidence type="ECO:0000256" key="1">
    <source>
        <dbReference type="ARBA" id="ARBA00009684"/>
    </source>
</evidence>
<accession>A0ABW2KZX4</accession>
<feature type="active site" evidence="10">
    <location>
        <position position="149"/>
    </location>
</feature>
<evidence type="ECO:0000256" key="7">
    <source>
        <dbReference type="ARBA" id="ARBA00022840"/>
    </source>
</evidence>
<dbReference type="InterPro" id="IPR020568">
    <property type="entry name" value="Ribosomal_Su5_D2-typ_SF"/>
</dbReference>
<protein>
    <recommendedName>
        <fullName evidence="3 10">4-diphosphocytidyl-2-C-methyl-D-erythritol kinase</fullName>
        <shortName evidence="10">CMK</shortName>
        <ecNumber evidence="2 10">2.7.1.148</ecNumber>
    </recommendedName>
    <alternativeName>
        <fullName evidence="9 10">4-(cytidine-5'-diphospho)-2-C-methyl-D-erythritol kinase</fullName>
    </alternativeName>
</protein>
<dbReference type="Pfam" id="PF00288">
    <property type="entry name" value="GHMP_kinases_N"/>
    <property type="match status" value="1"/>
</dbReference>
<evidence type="ECO:0000313" key="14">
    <source>
        <dbReference type="Proteomes" id="UP001596456"/>
    </source>
</evidence>
<dbReference type="Gene3D" id="3.30.230.10">
    <property type="match status" value="1"/>
</dbReference>
<dbReference type="EC" id="2.7.1.148" evidence="2 10"/>
<keyword evidence="7 10" id="KW-0067">ATP-binding</keyword>
<dbReference type="RefSeq" id="WP_377360146.1">
    <property type="nucleotide sequence ID" value="NZ_JBHTCM010000018.1"/>
</dbReference>
<dbReference type="PIRSF" id="PIRSF010376">
    <property type="entry name" value="IspE"/>
    <property type="match status" value="1"/>
</dbReference>
<dbReference type="EMBL" id="JBHTCM010000018">
    <property type="protein sequence ID" value="MFC7334594.1"/>
    <property type="molecule type" value="Genomic_DNA"/>
</dbReference>
<feature type="binding site" evidence="10">
    <location>
        <begin position="107"/>
        <end position="117"/>
    </location>
    <ligand>
        <name>ATP</name>
        <dbReference type="ChEBI" id="CHEBI:30616"/>
    </ligand>
</feature>
<dbReference type="SUPFAM" id="SSF54211">
    <property type="entry name" value="Ribosomal protein S5 domain 2-like"/>
    <property type="match status" value="1"/>
</dbReference>
<dbReference type="PANTHER" id="PTHR43527:SF2">
    <property type="entry name" value="4-DIPHOSPHOCYTIDYL-2-C-METHYL-D-ERYTHRITOL KINASE, CHLOROPLASTIC"/>
    <property type="match status" value="1"/>
</dbReference>
<proteinExistence type="inferred from homology"/>
<dbReference type="SUPFAM" id="SSF55060">
    <property type="entry name" value="GHMP Kinase, C-terminal domain"/>
    <property type="match status" value="1"/>
</dbReference>
<keyword evidence="5 10" id="KW-0547">Nucleotide-binding</keyword>
<gene>
    <name evidence="10" type="primary">ispE</name>
    <name evidence="13" type="ORF">ACFQPS_15605</name>
</gene>
<dbReference type="NCBIfam" id="TIGR00154">
    <property type="entry name" value="ispE"/>
    <property type="match status" value="1"/>
</dbReference>
<evidence type="ECO:0000256" key="3">
    <source>
        <dbReference type="ARBA" id="ARBA00017473"/>
    </source>
</evidence>
<dbReference type="HAMAP" id="MF_00061">
    <property type="entry name" value="IspE"/>
    <property type="match status" value="1"/>
</dbReference>
<name>A0ABW2KZX4_9PROT</name>
<evidence type="ECO:0000256" key="4">
    <source>
        <dbReference type="ARBA" id="ARBA00022679"/>
    </source>
</evidence>
<evidence type="ECO:0000256" key="8">
    <source>
        <dbReference type="ARBA" id="ARBA00023229"/>
    </source>
</evidence>
<keyword evidence="4 10" id="KW-0808">Transferase</keyword>
<evidence type="ECO:0000256" key="6">
    <source>
        <dbReference type="ARBA" id="ARBA00022777"/>
    </source>
</evidence>
<evidence type="ECO:0000313" key="13">
    <source>
        <dbReference type="EMBL" id="MFC7334594.1"/>
    </source>
</evidence>
<keyword evidence="6 10" id="KW-0418">Kinase</keyword>
<dbReference type="Gene3D" id="3.30.70.890">
    <property type="entry name" value="GHMP kinase, C-terminal domain"/>
    <property type="match status" value="1"/>
</dbReference>
<sequence length="306" mass="31383">MPAPTITTGSTAVRAAAPAKLNLYLHVLGRRADGYHLLDSLVVFAGLWDVVEVAPAETFRLDIDGPFAAPLRAEDPERNLVTRACRRLAEAVGRAPDVAVTLHKRLPVAGGIGGGSSDAAAALRALTALWGLAPDDPRPAAVAPGLGADVPVCLHGRSAYFGGIGDVIDPAPALPPVWLVLVNPGIGLGTKEVFGARQGGFSAAGRLERAPTDLSDFVTMLEARGNDLMAPALSLAPVVAEMLDALRAAAGCRLARMSGSGATCFGLFGSETDACAAAAELRAARPDWWAEAAPLLPQVPAVEIAG</sequence>
<keyword evidence="14" id="KW-1185">Reference proteome</keyword>
<feature type="active site" evidence="10">
    <location>
        <position position="20"/>
    </location>
</feature>
<dbReference type="InterPro" id="IPR036554">
    <property type="entry name" value="GHMP_kinase_C_sf"/>
</dbReference>
<evidence type="ECO:0000256" key="9">
    <source>
        <dbReference type="ARBA" id="ARBA00032554"/>
    </source>
</evidence>
<comment type="catalytic activity">
    <reaction evidence="10">
        <text>4-CDP-2-C-methyl-D-erythritol + ATP = 4-CDP-2-C-methyl-D-erythritol 2-phosphate + ADP + H(+)</text>
        <dbReference type="Rhea" id="RHEA:18437"/>
        <dbReference type="ChEBI" id="CHEBI:15378"/>
        <dbReference type="ChEBI" id="CHEBI:30616"/>
        <dbReference type="ChEBI" id="CHEBI:57823"/>
        <dbReference type="ChEBI" id="CHEBI:57919"/>
        <dbReference type="ChEBI" id="CHEBI:456216"/>
        <dbReference type="EC" id="2.7.1.148"/>
    </reaction>
</comment>
<comment type="pathway">
    <text evidence="10">Isoprenoid biosynthesis; isopentenyl diphosphate biosynthesis via DXP pathway; isopentenyl diphosphate from 1-deoxy-D-xylulose 5-phosphate: step 3/6.</text>
</comment>
<evidence type="ECO:0000259" key="11">
    <source>
        <dbReference type="Pfam" id="PF00288"/>
    </source>
</evidence>